<dbReference type="SFLD" id="SFLDG01129">
    <property type="entry name" value="C1.5:_HAD__Beta-PGM__Phosphata"/>
    <property type="match status" value="1"/>
</dbReference>
<dbReference type="Gene3D" id="1.10.150.240">
    <property type="entry name" value="Putative phosphatase, domain 2"/>
    <property type="match status" value="1"/>
</dbReference>
<reference evidence="2 3" key="1">
    <citation type="submission" date="2023-03" db="EMBL/GenBank/DDBJ databases">
        <title>Genome insight into feeding habits of ladybird beetles.</title>
        <authorList>
            <person name="Li H.-S."/>
            <person name="Huang Y.-H."/>
            <person name="Pang H."/>
        </authorList>
    </citation>
    <scope>NUCLEOTIDE SEQUENCE [LARGE SCALE GENOMIC DNA]</scope>
    <source>
        <strain evidence="2">SYSU_2023b</strain>
        <tissue evidence="2">Whole body</tissue>
    </source>
</reference>
<proteinExistence type="predicted"/>
<dbReference type="NCBIfam" id="TIGR01509">
    <property type="entry name" value="HAD-SF-IA-v3"/>
    <property type="match status" value="1"/>
</dbReference>
<dbReference type="SUPFAM" id="SSF56784">
    <property type="entry name" value="HAD-like"/>
    <property type="match status" value="1"/>
</dbReference>
<dbReference type="Pfam" id="PF13419">
    <property type="entry name" value="HAD_2"/>
    <property type="match status" value="1"/>
</dbReference>
<dbReference type="SFLD" id="SFLDS00003">
    <property type="entry name" value="Haloacid_Dehalogenase"/>
    <property type="match status" value="1"/>
</dbReference>
<dbReference type="InterPro" id="IPR006439">
    <property type="entry name" value="HAD-SF_hydro_IA"/>
</dbReference>
<evidence type="ECO:0000313" key="3">
    <source>
        <dbReference type="Proteomes" id="UP001431783"/>
    </source>
</evidence>
<feature type="region of interest" description="Disordered" evidence="1">
    <location>
        <begin position="30"/>
        <end position="131"/>
    </location>
</feature>
<dbReference type="InterPro" id="IPR023214">
    <property type="entry name" value="HAD_sf"/>
</dbReference>
<dbReference type="GO" id="GO:0016791">
    <property type="term" value="F:phosphatase activity"/>
    <property type="evidence" value="ECO:0007669"/>
    <property type="project" value="TreeGrafter"/>
</dbReference>
<dbReference type="InterPro" id="IPR036412">
    <property type="entry name" value="HAD-like_sf"/>
</dbReference>
<comment type="caution">
    <text evidence="2">The sequence shown here is derived from an EMBL/GenBank/DDBJ whole genome shotgun (WGS) entry which is preliminary data.</text>
</comment>
<gene>
    <name evidence="2" type="ORF">WA026_008140</name>
</gene>
<evidence type="ECO:0000313" key="2">
    <source>
        <dbReference type="EMBL" id="KAK9870578.1"/>
    </source>
</evidence>
<dbReference type="InterPro" id="IPR041492">
    <property type="entry name" value="HAD_2"/>
</dbReference>
<feature type="compositionally biased region" description="Basic and acidic residues" evidence="1">
    <location>
        <begin position="53"/>
        <end position="74"/>
    </location>
</feature>
<protein>
    <submittedName>
        <fullName evidence="2">Uncharacterized protein</fullName>
    </submittedName>
</protein>
<sequence length="356" mass="39596">MPVKECDPRCSGRCNKNKLNIVITADKACDPKCTGRCSKKNAGTSPPGKRGVIKRDREKSKEITPPEKKDETEKPTPPSADISSSLGKDIKDEAPKQEVKDIPSEKEKSIDDKSEEIKPQTTPQKQSISKSDENVNKNCVIIDLDGVILDIETVYQYVIGDLVKKYGIPNTETQKIVDLQDNETSTKFCRDYKLNISPQEFMIEFRKSALKELAQAPLMPGIENLTDYLLKNNYPVAVASNSNEAAYQLKTQNHRKFFQKFSHIVLAGSDPEVKSRKPSPKVYEVCGSRFSSKPNPKDILVLEDAPEGVSAALAAGMNVIWFPNKYANRDNVKGVTAILNSITEFNPKDFGLAEIN</sequence>
<feature type="compositionally biased region" description="Basic and acidic residues" evidence="1">
    <location>
        <begin position="88"/>
        <end position="118"/>
    </location>
</feature>
<dbReference type="EMBL" id="JARQZJ010000003">
    <property type="protein sequence ID" value="KAK9870578.1"/>
    <property type="molecule type" value="Genomic_DNA"/>
</dbReference>
<feature type="compositionally biased region" description="Polar residues" evidence="1">
    <location>
        <begin position="119"/>
        <end position="129"/>
    </location>
</feature>
<dbReference type="Gene3D" id="3.40.50.1000">
    <property type="entry name" value="HAD superfamily/HAD-like"/>
    <property type="match status" value="1"/>
</dbReference>
<keyword evidence="3" id="KW-1185">Reference proteome</keyword>
<evidence type="ECO:0000256" key="1">
    <source>
        <dbReference type="SAM" id="MobiDB-lite"/>
    </source>
</evidence>
<dbReference type="PANTHER" id="PTHR18901:SF38">
    <property type="entry name" value="PSEUDOURIDINE-5'-PHOSPHATASE"/>
    <property type="match status" value="1"/>
</dbReference>
<dbReference type="InterPro" id="IPR023198">
    <property type="entry name" value="PGP-like_dom2"/>
</dbReference>
<organism evidence="2 3">
    <name type="scientific">Henosepilachna vigintioctopunctata</name>
    <dbReference type="NCBI Taxonomy" id="420089"/>
    <lineage>
        <taxon>Eukaryota</taxon>
        <taxon>Metazoa</taxon>
        <taxon>Ecdysozoa</taxon>
        <taxon>Arthropoda</taxon>
        <taxon>Hexapoda</taxon>
        <taxon>Insecta</taxon>
        <taxon>Pterygota</taxon>
        <taxon>Neoptera</taxon>
        <taxon>Endopterygota</taxon>
        <taxon>Coleoptera</taxon>
        <taxon>Polyphaga</taxon>
        <taxon>Cucujiformia</taxon>
        <taxon>Coccinelloidea</taxon>
        <taxon>Coccinellidae</taxon>
        <taxon>Epilachninae</taxon>
        <taxon>Epilachnini</taxon>
        <taxon>Henosepilachna</taxon>
    </lineage>
</organism>
<dbReference type="AlphaFoldDB" id="A0AAW1TKU1"/>
<name>A0AAW1TKU1_9CUCU</name>
<dbReference type="PANTHER" id="PTHR18901">
    <property type="entry name" value="2-DEOXYGLUCOSE-6-PHOSPHATE PHOSPHATASE 2"/>
    <property type="match status" value="1"/>
</dbReference>
<accession>A0AAW1TKU1</accession>
<dbReference type="Proteomes" id="UP001431783">
    <property type="component" value="Unassembled WGS sequence"/>
</dbReference>